<comment type="similarity">
    <text evidence="2">Belongs to the SMC family. SMC4 subfamily.</text>
</comment>
<evidence type="ECO:0000256" key="1">
    <source>
        <dbReference type="ARBA" id="ARBA00004123"/>
    </source>
</evidence>
<dbReference type="GO" id="GO:0051301">
    <property type="term" value="P:cell division"/>
    <property type="evidence" value="ECO:0007669"/>
    <property type="project" value="UniProtKB-KW"/>
</dbReference>
<evidence type="ECO:0000313" key="15">
    <source>
        <dbReference type="EMBL" id="CAI7992687.1"/>
    </source>
</evidence>
<keyword evidence="4" id="KW-0547">Nucleotide-binding</keyword>
<feature type="compositionally biased region" description="Acidic residues" evidence="13">
    <location>
        <begin position="287"/>
        <end position="296"/>
    </location>
</feature>
<dbReference type="GO" id="GO:0005524">
    <property type="term" value="F:ATP binding"/>
    <property type="evidence" value="ECO:0007669"/>
    <property type="project" value="UniProtKB-KW"/>
</dbReference>
<organism evidence="15 16">
    <name type="scientific">Geodia barretti</name>
    <name type="common">Barrett's horny sponge</name>
    <dbReference type="NCBI Taxonomy" id="519541"/>
    <lineage>
        <taxon>Eukaryota</taxon>
        <taxon>Metazoa</taxon>
        <taxon>Porifera</taxon>
        <taxon>Demospongiae</taxon>
        <taxon>Heteroscleromorpha</taxon>
        <taxon>Tetractinellida</taxon>
        <taxon>Astrophorina</taxon>
        <taxon>Geodiidae</taxon>
        <taxon>Geodia</taxon>
    </lineage>
</organism>
<keyword evidence="5" id="KW-0498">Mitosis</keyword>
<evidence type="ECO:0000256" key="11">
    <source>
        <dbReference type="PIRNR" id="PIRNR005719"/>
    </source>
</evidence>
<dbReference type="EMBL" id="CASHTH010000155">
    <property type="protein sequence ID" value="CAI7992687.1"/>
    <property type="molecule type" value="Genomic_DNA"/>
</dbReference>
<protein>
    <recommendedName>
        <fullName evidence="11">Structural maintenance of chromosomes protein</fullName>
    </recommendedName>
</protein>
<evidence type="ECO:0000256" key="7">
    <source>
        <dbReference type="ARBA" id="ARBA00023054"/>
    </source>
</evidence>
<evidence type="ECO:0000256" key="3">
    <source>
        <dbReference type="ARBA" id="ARBA00022618"/>
    </source>
</evidence>
<feature type="coiled-coil region" evidence="12">
    <location>
        <begin position="315"/>
        <end position="342"/>
    </location>
</feature>
<dbReference type="FunFam" id="3.40.50.300:FF:000585">
    <property type="entry name" value="Structural maintenance of chromosomes 4"/>
    <property type="match status" value="1"/>
</dbReference>
<dbReference type="SUPFAM" id="SSF52540">
    <property type="entry name" value="P-loop containing nucleoside triphosphate hydrolases"/>
    <property type="match status" value="1"/>
</dbReference>
<keyword evidence="9 11" id="KW-0539">Nucleus</keyword>
<dbReference type="FunFam" id="3.40.50.300:FF:000481">
    <property type="entry name" value="Structural maintenance of chromosomes 4"/>
    <property type="match status" value="1"/>
</dbReference>
<dbReference type="AlphaFoldDB" id="A0AA35QUN2"/>
<evidence type="ECO:0000259" key="14">
    <source>
        <dbReference type="SMART" id="SM00968"/>
    </source>
</evidence>
<dbReference type="GO" id="GO:0016887">
    <property type="term" value="F:ATP hydrolysis activity"/>
    <property type="evidence" value="ECO:0007669"/>
    <property type="project" value="InterPro"/>
</dbReference>
<dbReference type="Gene3D" id="3.40.50.300">
    <property type="entry name" value="P-loop containing nucleotide triphosphate hydrolases"/>
    <property type="match status" value="2"/>
</dbReference>
<dbReference type="Pfam" id="PF02463">
    <property type="entry name" value="SMC_N"/>
    <property type="match status" value="1"/>
</dbReference>
<dbReference type="SMART" id="SM00968">
    <property type="entry name" value="SMC_hinge"/>
    <property type="match status" value="1"/>
</dbReference>
<dbReference type="GO" id="GO:0007076">
    <property type="term" value="P:mitotic chromosome condensation"/>
    <property type="evidence" value="ECO:0007669"/>
    <property type="project" value="TreeGrafter"/>
</dbReference>
<accession>A0AA35QUN2</accession>
<evidence type="ECO:0000256" key="13">
    <source>
        <dbReference type="SAM" id="MobiDB-lite"/>
    </source>
</evidence>
<evidence type="ECO:0000256" key="9">
    <source>
        <dbReference type="ARBA" id="ARBA00023242"/>
    </source>
</evidence>
<dbReference type="InterPro" id="IPR010935">
    <property type="entry name" value="SMC_hinge"/>
</dbReference>
<evidence type="ECO:0000256" key="2">
    <source>
        <dbReference type="ARBA" id="ARBA00006005"/>
    </source>
</evidence>
<dbReference type="InterPro" id="IPR036277">
    <property type="entry name" value="SMC_hinge_sf"/>
</dbReference>
<keyword evidence="16" id="KW-1185">Reference proteome</keyword>
<feature type="region of interest" description="Disordered" evidence="13">
    <location>
        <begin position="632"/>
        <end position="657"/>
    </location>
</feature>
<dbReference type="PANTHER" id="PTHR18937">
    <property type="entry name" value="STRUCTURAL MAINTENANCE OF CHROMOSOMES SMC FAMILY MEMBER"/>
    <property type="match status" value="1"/>
</dbReference>
<dbReference type="Gene3D" id="1.20.1060.20">
    <property type="match status" value="1"/>
</dbReference>
<dbReference type="InterPro" id="IPR024704">
    <property type="entry name" value="SMC"/>
</dbReference>
<dbReference type="Gene3D" id="3.30.70.1620">
    <property type="match status" value="1"/>
</dbReference>
<keyword evidence="7 12" id="KW-0175">Coiled coil</keyword>
<evidence type="ECO:0000313" key="16">
    <source>
        <dbReference type="Proteomes" id="UP001174909"/>
    </source>
</evidence>
<reference evidence="15" key="1">
    <citation type="submission" date="2023-03" db="EMBL/GenBank/DDBJ databases">
        <authorList>
            <person name="Steffen K."/>
            <person name="Cardenas P."/>
        </authorList>
    </citation>
    <scope>NUCLEOTIDE SEQUENCE</scope>
</reference>
<name>A0AA35QUN2_GEOBA</name>
<gene>
    <name evidence="15" type="ORF">GBAR_LOCUS1067</name>
</gene>
<feature type="coiled-coil region" evidence="12">
    <location>
        <begin position="376"/>
        <end position="473"/>
    </location>
</feature>
<feature type="coiled-coil region" evidence="12">
    <location>
        <begin position="657"/>
        <end position="774"/>
    </location>
</feature>
<keyword evidence="3" id="KW-0132">Cell division</keyword>
<sequence>MDADGASEGEEQREAVATPDQPRLMISKIVCTNFKSYAGVKELGPFHKCFTSIVGPNGSGKSNVIDSMLFVFGYRARKIRSKKISVLIHNSDKHRDLQSCTVAVHFQHIVDMEGDEYSVVPGSQFVISRTAHKDSSSYYSLNDTRKPFKDIAALLRESGIDLDHNRFLILQGEVEQIALMKPRAQTEHDEGMLEFLEDIIGTCECGEHEQKARGRKEELEAQVKDHETVLAQLSAERKEKLKTQKKDYKVYERLAKGSEECKESMASCEQRDVRARQARCEERQEYPEEDDQEPGEGEGRLKELQAAPEKHRGEITKTEAKLVTLEARREEEEQRLLEVMESEGTLLLFFCTSWYVCDCMYVCRSEDCHCRTTEEKEEHETKLIDLKRAVNEAKSKLDVAVAELEIYREKHTRLERQIDEIRTQLETVSKSLEEDQATHTSLQKSLPAKKKRLTKAQAELTALTEKWEGLRKEGTGAKGPDGATRFCKISGIHGRLGDLGAIDDKYDVAVSTACRALDYIVVDTMDTAMKCVEFLKKRNIGLATFIGLDKIEHLRKECNIQDNHVRTPESVPRLYDLIRPKDPLFAAAFFFALRNTLVATDLDQATRIGLQGRTRFRVVTLGGQLIDTSGTMSGGGGKVAKGRMSSRIHDDVSPQQLTQMESSLTRKEKELEECGKRKSELEEEVKRLKTEVSVEETALKKTGRSVEVLGLQLEALRERERELEREKREGGGSKLDAAHLKKLEGQVKTFEREYEKASEKAGKVEAVVKRLHEEIMAVGGARLKPQQEMVDKLVKEIDDANATVTRATVGIKTNERDTKKCADKISSLERDLAETEAKLEELKGVLTQLEEEATQVVTKQDEMEAELKEKEVLIGKMKKEIEEMQAQEAREEGKLMDVRHELEKYVAKMKENQQKINHFKNEMKKLDVGGEEVPVLTQEQLESLDKKAVEYEITMIEERMKQMTPNMAAIEEYKRKEELHAARLAELDTVTAERDEARKRFEELRKQRLDQFMTGFSTITYKLKEMYQMITLGGDAELELVDSLDPFSEGIVFSVRPPKKSWKNISNLSGGEKTLSSLALVFALHHYKPSPLYVMDEIDAALDFKNVSIVAHYIKERTKNAQFIIISLRNNMFELADRLVGIYKTDNCTKSVTINPHKLRVGAPPTAPPTTIATAEA</sequence>
<evidence type="ECO:0000256" key="5">
    <source>
        <dbReference type="ARBA" id="ARBA00022776"/>
    </source>
</evidence>
<keyword evidence="6" id="KW-0067">ATP-binding</keyword>
<feature type="domain" description="SMC hinge" evidence="14">
    <location>
        <begin position="490"/>
        <end position="609"/>
    </location>
</feature>
<dbReference type="PANTHER" id="PTHR18937:SF172">
    <property type="entry name" value="STRUCTURAL MAINTENANCE OF CHROMOSOMES PROTEIN"/>
    <property type="match status" value="1"/>
</dbReference>
<evidence type="ECO:0000256" key="12">
    <source>
        <dbReference type="SAM" id="Coils"/>
    </source>
</evidence>
<dbReference type="Proteomes" id="UP001174909">
    <property type="component" value="Unassembled WGS sequence"/>
</dbReference>
<dbReference type="GO" id="GO:0005634">
    <property type="term" value="C:nucleus"/>
    <property type="evidence" value="ECO:0007669"/>
    <property type="project" value="UniProtKB-SubCell"/>
</dbReference>
<dbReference type="SUPFAM" id="SSF75553">
    <property type="entry name" value="Smc hinge domain"/>
    <property type="match status" value="1"/>
</dbReference>
<comment type="subcellular location">
    <subcellularLocation>
        <location evidence="1 11">Nucleus</location>
    </subcellularLocation>
</comment>
<proteinExistence type="inferred from homology"/>
<keyword evidence="10" id="KW-0131">Cell cycle</keyword>
<evidence type="ECO:0000256" key="8">
    <source>
        <dbReference type="ARBA" id="ARBA00023067"/>
    </source>
</evidence>
<evidence type="ECO:0000256" key="6">
    <source>
        <dbReference type="ARBA" id="ARBA00022840"/>
    </source>
</evidence>
<feature type="coiled-coil region" evidence="12">
    <location>
        <begin position="818"/>
        <end position="922"/>
    </location>
</feature>
<dbReference type="Pfam" id="PF06470">
    <property type="entry name" value="SMC_hinge"/>
    <property type="match status" value="1"/>
</dbReference>
<dbReference type="InterPro" id="IPR027417">
    <property type="entry name" value="P-loop_NTPase"/>
</dbReference>
<dbReference type="InterPro" id="IPR003395">
    <property type="entry name" value="RecF/RecN/SMC_N"/>
</dbReference>
<feature type="coiled-coil region" evidence="12">
    <location>
        <begin position="209"/>
        <end position="236"/>
    </location>
</feature>
<dbReference type="GO" id="GO:0000796">
    <property type="term" value="C:condensin complex"/>
    <property type="evidence" value="ECO:0007669"/>
    <property type="project" value="TreeGrafter"/>
</dbReference>
<feature type="region of interest" description="Disordered" evidence="13">
    <location>
        <begin position="279"/>
        <end position="299"/>
    </location>
</feature>
<dbReference type="PIRSF" id="PIRSF005719">
    <property type="entry name" value="SMC"/>
    <property type="match status" value="1"/>
</dbReference>
<evidence type="ECO:0000256" key="10">
    <source>
        <dbReference type="ARBA" id="ARBA00023306"/>
    </source>
</evidence>
<evidence type="ECO:0000256" key="4">
    <source>
        <dbReference type="ARBA" id="ARBA00022741"/>
    </source>
</evidence>
<comment type="caution">
    <text evidence="15">The sequence shown here is derived from an EMBL/GenBank/DDBJ whole genome shotgun (WGS) entry which is preliminary data.</text>
</comment>
<keyword evidence="8" id="KW-0226">DNA condensation</keyword>